<evidence type="ECO:0000256" key="1">
    <source>
        <dbReference type="SAM" id="MobiDB-lite"/>
    </source>
</evidence>
<proteinExistence type="predicted"/>
<keyword evidence="3" id="KW-1185">Reference proteome</keyword>
<reference evidence="2 3" key="1">
    <citation type="journal article" date="2019" name="Environ. Microbiol.">
        <title>Species interactions and distinct microbial communities in high Arctic permafrost affected cryosols are associated with the CH4 and CO2 gas fluxes.</title>
        <authorList>
            <person name="Altshuler I."/>
            <person name="Hamel J."/>
            <person name="Turney S."/>
            <person name="Magnuson E."/>
            <person name="Levesque R."/>
            <person name="Greer C."/>
            <person name="Whyte L.G."/>
        </authorList>
    </citation>
    <scope>NUCLEOTIDE SEQUENCE [LARGE SCALE GENOMIC DNA]</scope>
    <source>
        <strain evidence="2 3">S9.3B</strain>
    </source>
</reference>
<dbReference type="AlphaFoldDB" id="A0A502G809"/>
<evidence type="ECO:0000313" key="2">
    <source>
        <dbReference type="EMBL" id="TPG58028.1"/>
    </source>
</evidence>
<feature type="region of interest" description="Disordered" evidence="1">
    <location>
        <begin position="52"/>
        <end position="73"/>
    </location>
</feature>
<dbReference type="OrthoDB" id="75080at433"/>
<dbReference type="Proteomes" id="UP000317078">
    <property type="component" value="Unassembled WGS sequence"/>
</dbReference>
<feature type="compositionally biased region" description="Basic and acidic residues" evidence="1">
    <location>
        <begin position="52"/>
        <end position="61"/>
    </location>
</feature>
<gene>
    <name evidence="2" type="ORF">EAH89_08635</name>
</gene>
<evidence type="ECO:0000313" key="3">
    <source>
        <dbReference type="Proteomes" id="UP000317078"/>
    </source>
</evidence>
<dbReference type="EMBL" id="RCZP01000006">
    <property type="protein sequence ID" value="TPG58028.1"/>
    <property type="molecule type" value="Genomic_DNA"/>
</dbReference>
<accession>A0A502G809</accession>
<comment type="caution">
    <text evidence="2">The sequence shown here is derived from an EMBL/GenBank/DDBJ whole genome shotgun (WGS) entry which is preliminary data.</text>
</comment>
<name>A0A502G809_9PROT</name>
<protein>
    <submittedName>
        <fullName evidence="2">Uncharacterized protein</fullName>
    </submittedName>
</protein>
<sequence>MKHLAPKRLLTVHLAPHLREVCALLAAGLVRLRARTAEDLASDAERAGGLRECSLHFRPEQSGRVPPQTRRHA</sequence>
<organism evidence="2 3">
    <name type="scientific">Muricoccus nepalensis</name>
    <dbReference type="NCBI Taxonomy" id="1854500"/>
    <lineage>
        <taxon>Bacteria</taxon>
        <taxon>Pseudomonadati</taxon>
        <taxon>Pseudomonadota</taxon>
        <taxon>Alphaproteobacteria</taxon>
        <taxon>Acetobacterales</taxon>
        <taxon>Roseomonadaceae</taxon>
        <taxon>Muricoccus</taxon>
    </lineage>
</organism>